<dbReference type="SFLD" id="SFLDG01067">
    <property type="entry name" value="SPASM/twitch_domain_containing"/>
    <property type="match status" value="1"/>
</dbReference>
<dbReference type="InterPro" id="IPR007197">
    <property type="entry name" value="rSAM"/>
</dbReference>
<evidence type="ECO:0000313" key="16">
    <source>
        <dbReference type="Proteomes" id="UP000238350"/>
    </source>
</evidence>
<evidence type="ECO:0000259" key="14">
    <source>
        <dbReference type="PROSITE" id="PS51918"/>
    </source>
</evidence>
<dbReference type="InterPro" id="IPR050105">
    <property type="entry name" value="MoCo_biosynth_MoaA/MoaC"/>
</dbReference>
<keyword evidence="10" id="KW-0342">GTP-binding</keyword>
<evidence type="ECO:0000256" key="3">
    <source>
        <dbReference type="ARBA" id="ARBA00012167"/>
    </source>
</evidence>
<dbReference type="SFLD" id="SFLDS00029">
    <property type="entry name" value="Radical_SAM"/>
    <property type="match status" value="1"/>
</dbReference>
<dbReference type="GeneID" id="36514499"/>
<dbReference type="InterPro" id="IPR010505">
    <property type="entry name" value="MoaA_twitch"/>
</dbReference>
<dbReference type="UniPathway" id="UPA00344"/>
<evidence type="ECO:0000256" key="8">
    <source>
        <dbReference type="ARBA" id="ARBA00023004"/>
    </source>
</evidence>
<evidence type="ECO:0000256" key="7">
    <source>
        <dbReference type="ARBA" id="ARBA00022741"/>
    </source>
</evidence>
<dbReference type="RefSeq" id="XP_024663076.1">
    <property type="nucleotide sequence ID" value="XM_024807308.1"/>
</dbReference>
<comment type="pathway">
    <text evidence="2">Cofactor biosynthesis; molybdopterin biosynthesis.</text>
</comment>
<keyword evidence="7" id="KW-0547">Nucleotide-binding</keyword>
<name>A0A2T0FDU1_9ASCO</name>
<evidence type="ECO:0000256" key="13">
    <source>
        <dbReference type="ARBA" id="ARBA00048697"/>
    </source>
</evidence>
<dbReference type="GO" id="GO:0061799">
    <property type="term" value="F:cyclic pyranopterin monophosphate synthase activity"/>
    <property type="evidence" value="ECO:0007669"/>
    <property type="project" value="TreeGrafter"/>
</dbReference>
<keyword evidence="6" id="KW-0479">Metal-binding</keyword>
<dbReference type="GO" id="GO:0046872">
    <property type="term" value="F:metal ion binding"/>
    <property type="evidence" value="ECO:0007669"/>
    <property type="project" value="UniProtKB-KW"/>
</dbReference>
<dbReference type="InterPro" id="IPR058240">
    <property type="entry name" value="rSAM_sf"/>
</dbReference>
<keyword evidence="11" id="KW-0501">Molybdenum cofactor biosynthesis</keyword>
<dbReference type="InterPro" id="IPR000385">
    <property type="entry name" value="MoaA_NifB_PqqE_Fe-S-bd_CS"/>
</dbReference>
<dbReference type="GO" id="GO:0051539">
    <property type="term" value="F:4 iron, 4 sulfur cluster binding"/>
    <property type="evidence" value="ECO:0007669"/>
    <property type="project" value="UniProtKB-KW"/>
</dbReference>
<dbReference type="CDD" id="cd01335">
    <property type="entry name" value="Radical_SAM"/>
    <property type="match status" value="1"/>
</dbReference>
<dbReference type="EMBL" id="NDIQ01000001">
    <property type="protein sequence ID" value="PRT53130.1"/>
    <property type="molecule type" value="Genomic_DNA"/>
</dbReference>
<evidence type="ECO:0000256" key="9">
    <source>
        <dbReference type="ARBA" id="ARBA00023014"/>
    </source>
</evidence>
<dbReference type="Gene3D" id="3.20.20.70">
    <property type="entry name" value="Aldolase class I"/>
    <property type="match status" value="1"/>
</dbReference>
<dbReference type="InterPro" id="IPR013483">
    <property type="entry name" value="MoaA"/>
</dbReference>
<dbReference type="PROSITE" id="PS51918">
    <property type="entry name" value="RADICAL_SAM"/>
    <property type="match status" value="1"/>
</dbReference>
<dbReference type="EC" id="4.1.99.22" evidence="3"/>
<feature type="domain" description="Radical SAM core" evidence="14">
    <location>
        <begin position="9"/>
        <end position="231"/>
    </location>
</feature>
<dbReference type="AlphaFoldDB" id="A0A2T0FDU1"/>
<dbReference type="PROSITE" id="PS01305">
    <property type="entry name" value="MOAA_NIFB_PQQE"/>
    <property type="match status" value="1"/>
</dbReference>
<keyword evidence="4" id="KW-0004">4Fe-4S</keyword>
<evidence type="ECO:0000256" key="5">
    <source>
        <dbReference type="ARBA" id="ARBA00022691"/>
    </source>
</evidence>
<keyword evidence="5" id="KW-0949">S-adenosyl-L-methionine</keyword>
<evidence type="ECO:0000256" key="6">
    <source>
        <dbReference type="ARBA" id="ARBA00022723"/>
    </source>
</evidence>
<keyword evidence="12" id="KW-0456">Lyase</keyword>
<proteinExistence type="inferred from homology"/>
<comment type="cofactor">
    <cofactor evidence="1">
        <name>[4Fe-4S] cluster</name>
        <dbReference type="ChEBI" id="CHEBI:49883"/>
    </cofactor>
</comment>
<dbReference type="NCBIfam" id="TIGR02666">
    <property type="entry name" value="moaA"/>
    <property type="match status" value="1"/>
</dbReference>
<evidence type="ECO:0000313" key="15">
    <source>
        <dbReference type="EMBL" id="PRT53130.1"/>
    </source>
</evidence>
<evidence type="ECO:0000256" key="4">
    <source>
        <dbReference type="ARBA" id="ARBA00022485"/>
    </source>
</evidence>
<dbReference type="Proteomes" id="UP000238350">
    <property type="component" value="Unassembled WGS sequence"/>
</dbReference>
<dbReference type="CDD" id="cd21117">
    <property type="entry name" value="Twitch_MoaA"/>
    <property type="match status" value="1"/>
</dbReference>
<evidence type="ECO:0000256" key="12">
    <source>
        <dbReference type="ARBA" id="ARBA00023239"/>
    </source>
</evidence>
<dbReference type="SFLD" id="SFLDG01386">
    <property type="entry name" value="main_SPASM_domain-containing"/>
    <property type="match status" value="1"/>
</dbReference>
<dbReference type="PANTHER" id="PTHR22960">
    <property type="entry name" value="MOLYBDOPTERIN COFACTOR SYNTHESIS PROTEIN A"/>
    <property type="match status" value="1"/>
</dbReference>
<dbReference type="Pfam" id="PF04055">
    <property type="entry name" value="Radical_SAM"/>
    <property type="match status" value="1"/>
</dbReference>
<dbReference type="PANTHER" id="PTHR22960:SF0">
    <property type="entry name" value="MOLYBDENUM COFACTOR BIOSYNTHESIS PROTEIN 1"/>
    <property type="match status" value="1"/>
</dbReference>
<dbReference type="SMART" id="SM00729">
    <property type="entry name" value="Elp3"/>
    <property type="match status" value="1"/>
</dbReference>
<dbReference type="Pfam" id="PF06463">
    <property type="entry name" value="Mob_synth_C"/>
    <property type="match status" value="1"/>
</dbReference>
<gene>
    <name evidence="15" type="ORF">B9G98_00750</name>
</gene>
<evidence type="ECO:0000256" key="1">
    <source>
        <dbReference type="ARBA" id="ARBA00001966"/>
    </source>
</evidence>
<dbReference type="STRING" id="45607.A0A2T0FDU1"/>
<evidence type="ECO:0000256" key="2">
    <source>
        <dbReference type="ARBA" id="ARBA00005046"/>
    </source>
</evidence>
<dbReference type="SUPFAM" id="SSF102114">
    <property type="entry name" value="Radical SAM enzymes"/>
    <property type="match status" value="1"/>
</dbReference>
<dbReference type="InterPro" id="IPR013785">
    <property type="entry name" value="Aldolase_TIM"/>
</dbReference>
<comment type="catalytic activity">
    <reaction evidence="13">
        <text>GTP + AH2 + S-adenosyl-L-methionine = (8S)-3',8-cyclo-7,8-dihydroguanosine 5'-triphosphate + 5'-deoxyadenosine + L-methionine + A + H(+)</text>
        <dbReference type="Rhea" id="RHEA:49576"/>
        <dbReference type="ChEBI" id="CHEBI:13193"/>
        <dbReference type="ChEBI" id="CHEBI:15378"/>
        <dbReference type="ChEBI" id="CHEBI:17319"/>
        <dbReference type="ChEBI" id="CHEBI:17499"/>
        <dbReference type="ChEBI" id="CHEBI:37565"/>
        <dbReference type="ChEBI" id="CHEBI:57844"/>
        <dbReference type="ChEBI" id="CHEBI:59789"/>
        <dbReference type="ChEBI" id="CHEBI:131766"/>
        <dbReference type="EC" id="4.1.99.22"/>
    </reaction>
</comment>
<dbReference type="GO" id="GO:0005525">
    <property type="term" value="F:GTP binding"/>
    <property type="evidence" value="ECO:0007669"/>
    <property type="project" value="UniProtKB-KW"/>
</dbReference>
<dbReference type="InterPro" id="IPR006638">
    <property type="entry name" value="Elp3/MiaA/NifB-like_rSAM"/>
</dbReference>
<sequence length="329" mass="36928">MAKRVLTDTFNRTHNYLRISLTERCNLRCLYCMPENGVPLQADDKLLSSQEIVQLSKLFVSQGVDKIRLTGGEPTVRKDFLPLFEEIGSIEGLKELAITSNGIALPRKLPFLKDAGLTAVNISLDTLVEAKFNFFTRRRGLQRVLDAIDKAIEVGVPKVKVNTVVMRGQNDDEILDFVEMTKNKPIQVRFIEYMPFEGNKWSNKKMVSYFEMLDIITRKYHISPITHRPGDTAKNFSVAGHMGSVGFITSMTSNFCSTCNRLRITADGNMKVCLFGNEEVSLRDMLRSGATEAEMLELIGLAVGRKKGAHADMDLLKTMKNRPMILIGG</sequence>
<reference evidence="15 16" key="1">
    <citation type="submission" date="2017-04" db="EMBL/GenBank/DDBJ databases">
        <title>Genome sequencing of [Candida] sorbophila.</title>
        <authorList>
            <person name="Ahn J.O."/>
        </authorList>
    </citation>
    <scope>NUCLEOTIDE SEQUENCE [LARGE SCALE GENOMIC DNA]</scope>
    <source>
        <strain evidence="15 16">DS02</strain>
    </source>
</reference>
<organism evidence="15 16">
    <name type="scientific">Wickerhamiella sorbophila</name>
    <dbReference type="NCBI Taxonomy" id="45607"/>
    <lineage>
        <taxon>Eukaryota</taxon>
        <taxon>Fungi</taxon>
        <taxon>Dikarya</taxon>
        <taxon>Ascomycota</taxon>
        <taxon>Saccharomycotina</taxon>
        <taxon>Dipodascomycetes</taxon>
        <taxon>Dipodascales</taxon>
        <taxon>Trichomonascaceae</taxon>
        <taxon>Wickerhamiella</taxon>
    </lineage>
</organism>
<accession>A0A2T0FDU1</accession>
<dbReference type="HAMAP" id="MF_01225_B">
    <property type="entry name" value="MoaA_B"/>
    <property type="match status" value="1"/>
</dbReference>
<comment type="caution">
    <text evidence="15">The sequence shown here is derived from an EMBL/GenBank/DDBJ whole genome shotgun (WGS) entry which is preliminary data.</text>
</comment>
<evidence type="ECO:0000256" key="11">
    <source>
        <dbReference type="ARBA" id="ARBA00023150"/>
    </source>
</evidence>
<evidence type="ECO:0000256" key="10">
    <source>
        <dbReference type="ARBA" id="ARBA00023134"/>
    </source>
</evidence>
<keyword evidence="9" id="KW-0411">Iron-sulfur</keyword>
<dbReference type="InterPro" id="IPR040064">
    <property type="entry name" value="MoaA-like"/>
</dbReference>
<keyword evidence="8" id="KW-0408">Iron</keyword>
<dbReference type="GO" id="GO:0061798">
    <property type="term" value="F:GTP 3',8'-cyclase activity"/>
    <property type="evidence" value="ECO:0007669"/>
    <property type="project" value="UniProtKB-EC"/>
</dbReference>
<dbReference type="OrthoDB" id="429626at2759"/>
<keyword evidence="16" id="KW-1185">Reference proteome</keyword>
<dbReference type="GO" id="GO:0006777">
    <property type="term" value="P:Mo-molybdopterin cofactor biosynthetic process"/>
    <property type="evidence" value="ECO:0007669"/>
    <property type="project" value="UniProtKB-KW"/>
</dbReference>
<dbReference type="SFLD" id="SFLDG01383">
    <property type="entry name" value="cyclic_pyranopterin_phosphate"/>
    <property type="match status" value="1"/>
</dbReference>
<protein>
    <recommendedName>
        <fullName evidence="3">GTP 3',8-cyclase</fullName>
        <ecNumber evidence="3">4.1.99.22</ecNumber>
    </recommendedName>
</protein>